<feature type="region of interest" description="Disordered" evidence="1">
    <location>
        <begin position="664"/>
        <end position="684"/>
    </location>
</feature>
<dbReference type="Proteomes" id="UP000039865">
    <property type="component" value="Unassembled WGS sequence"/>
</dbReference>
<feature type="compositionally biased region" description="Basic and acidic residues" evidence="1">
    <location>
        <begin position="64"/>
        <end position="73"/>
    </location>
</feature>
<feature type="compositionally biased region" description="Basic and acidic residues" evidence="1">
    <location>
        <begin position="306"/>
        <end position="322"/>
    </location>
</feature>
<dbReference type="AlphaFoldDB" id="A0A078ASV6"/>
<dbReference type="Pfam" id="PF10544">
    <property type="entry name" value="T5orf172"/>
    <property type="match status" value="1"/>
</dbReference>
<feature type="region of interest" description="Disordered" evidence="1">
    <location>
        <begin position="302"/>
        <end position="329"/>
    </location>
</feature>
<feature type="region of interest" description="Disordered" evidence="1">
    <location>
        <begin position="138"/>
        <end position="165"/>
    </location>
</feature>
<evidence type="ECO:0000259" key="2">
    <source>
        <dbReference type="SMART" id="SM00974"/>
    </source>
</evidence>
<dbReference type="InParanoid" id="A0A078ASV6"/>
<feature type="region of interest" description="Disordered" evidence="1">
    <location>
        <begin position="64"/>
        <end position="86"/>
    </location>
</feature>
<evidence type="ECO:0000313" key="3">
    <source>
        <dbReference type="EMBL" id="CDW84297.1"/>
    </source>
</evidence>
<feature type="region of interest" description="Disordered" evidence="1">
    <location>
        <begin position="203"/>
        <end position="285"/>
    </location>
</feature>
<evidence type="ECO:0000256" key="1">
    <source>
        <dbReference type="SAM" id="MobiDB-lite"/>
    </source>
</evidence>
<gene>
    <name evidence="3" type="primary">Contig118.g143</name>
    <name evidence="3" type="ORF">STYLEM_13357</name>
</gene>
<dbReference type="InterPro" id="IPR018306">
    <property type="entry name" value="Phage_T5_Orf172_DNA-bd"/>
</dbReference>
<evidence type="ECO:0000313" key="4">
    <source>
        <dbReference type="Proteomes" id="UP000039865"/>
    </source>
</evidence>
<dbReference type="SMART" id="SM00974">
    <property type="entry name" value="T5orf172"/>
    <property type="match status" value="1"/>
</dbReference>
<name>A0A078ASV6_STYLE</name>
<accession>A0A078ASV6</accession>
<feature type="compositionally biased region" description="Basic residues" evidence="1">
    <location>
        <begin position="152"/>
        <end position="161"/>
    </location>
</feature>
<feature type="compositionally biased region" description="Basic and acidic residues" evidence="1">
    <location>
        <begin position="241"/>
        <end position="253"/>
    </location>
</feature>
<dbReference type="EMBL" id="CCKQ01012679">
    <property type="protein sequence ID" value="CDW84297.1"/>
    <property type="molecule type" value="Genomic_DNA"/>
</dbReference>
<protein>
    <recommendedName>
        <fullName evidence="2">Bacteriophage T5 Orf172 DNA-binding domain-containing protein</fullName>
    </recommendedName>
</protein>
<dbReference type="OrthoDB" id="8250202at2759"/>
<sequence>MLSAFYNQASPAPQFIDETFHDLKKDVSEYLSLEDRHFNSDSFADSLYLADKFAGLSLKDEQKVVEKKPDNQKQAKNKVKTPDTQEVPNKNTILKSEVVDKTQRKVPSFLMKAQKQEQQNINEKEITVEVDDSNLWKSISDESDENNDGRRVTRSKKQKDIKKKDNVKVKQSLKPLVQIKESQNKVMEAQSKPIVNQVIDQNPVIEQSQQPEVKVKRGPGRPRKIRPDAQQESQPQLLVKVDPDLLAKSEQKKPQSPINQKQEKKSKRSRKPLIEMTSEKDKLIVDGQNEKEFTFCKQVIQSESSEETKHSDDKLQKDSDQLKEEEEEMKEIMRQIEQMNLLDQEAGEDANRKSPGRPKKISPQTYELEVNLHYTQSSDPSSTHKFVFNRDIDGKYVLEFGDLKLQKFNYHRYSYIMKSHGFQFEQEMMRELNSKSDQLDYEEGKLSDTEQVLARNIKSDQTCSEQSNSATNNIKYQYKPIMSYEEFQKQQNFAEIFNLNDQKDVRFIQKWLLNYKPRWNDLDGWIYVYYRQADEILIKQNKLSHLILFKVGRTKNLPQKRVQFQADKNKEVYKIRETFASRYSNHLEFLIHLYFHEHRVVRPDMIDGKTEWFLVTYNELRDAILKIKLFMIRAYHDCGWEQLIPHETRINPENLNVAKRTRHGTQQNIQNNQVPSISKVQQCN</sequence>
<reference evidence="3 4" key="1">
    <citation type="submission" date="2014-06" db="EMBL/GenBank/DDBJ databases">
        <authorList>
            <person name="Swart Estienne"/>
        </authorList>
    </citation>
    <scope>NUCLEOTIDE SEQUENCE [LARGE SCALE GENOMIC DNA]</scope>
    <source>
        <strain evidence="3 4">130c</strain>
    </source>
</reference>
<organism evidence="3 4">
    <name type="scientific">Stylonychia lemnae</name>
    <name type="common">Ciliate</name>
    <dbReference type="NCBI Taxonomy" id="5949"/>
    <lineage>
        <taxon>Eukaryota</taxon>
        <taxon>Sar</taxon>
        <taxon>Alveolata</taxon>
        <taxon>Ciliophora</taxon>
        <taxon>Intramacronucleata</taxon>
        <taxon>Spirotrichea</taxon>
        <taxon>Stichotrichia</taxon>
        <taxon>Sporadotrichida</taxon>
        <taxon>Oxytrichidae</taxon>
        <taxon>Stylonychinae</taxon>
        <taxon>Stylonychia</taxon>
    </lineage>
</organism>
<keyword evidence="4" id="KW-1185">Reference proteome</keyword>
<proteinExistence type="predicted"/>
<feature type="domain" description="Bacteriophage T5 Orf172 DNA-binding" evidence="2">
    <location>
        <begin position="543"/>
        <end position="627"/>
    </location>
</feature>